<dbReference type="PANTHER" id="PTHR43281:SF1">
    <property type="entry name" value="FARNESYL DIPHOSPHATE SYNTHASE"/>
    <property type="match status" value="1"/>
</dbReference>
<dbReference type="InterPro" id="IPR000092">
    <property type="entry name" value="Polyprenyl_synt"/>
</dbReference>
<dbReference type="PROSITE" id="PS00444">
    <property type="entry name" value="POLYPRENYL_SYNTHASE_2"/>
    <property type="match status" value="1"/>
</dbReference>
<accession>A0A417YUZ7</accession>
<keyword evidence="14" id="KW-1185">Reference proteome</keyword>
<dbReference type="EC" id="2.5.1.10" evidence="3"/>
<protein>
    <recommendedName>
        <fullName evidence="4">Farnesyl diphosphate synthase</fullName>
        <ecNumber evidence="3">2.5.1.10</ecNumber>
    </recommendedName>
    <alternativeName>
        <fullName evidence="10">(2E,6E)-farnesyl diphosphate synthase</fullName>
    </alternativeName>
    <alternativeName>
        <fullName evidence="9">Geranyltranstransferase</fullName>
    </alternativeName>
</protein>
<evidence type="ECO:0000256" key="7">
    <source>
        <dbReference type="ARBA" id="ARBA00022842"/>
    </source>
</evidence>
<dbReference type="Proteomes" id="UP000284416">
    <property type="component" value="Unassembled WGS sequence"/>
</dbReference>
<evidence type="ECO:0000313" key="13">
    <source>
        <dbReference type="EMBL" id="RHW41123.1"/>
    </source>
</evidence>
<evidence type="ECO:0000256" key="6">
    <source>
        <dbReference type="ARBA" id="ARBA00022723"/>
    </source>
</evidence>
<dbReference type="GO" id="GO:0004337">
    <property type="term" value="F:(2E,6E)-farnesyl diphosphate synthase activity"/>
    <property type="evidence" value="ECO:0007669"/>
    <property type="project" value="UniProtKB-EC"/>
</dbReference>
<dbReference type="GO" id="GO:0005737">
    <property type="term" value="C:cytoplasm"/>
    <property type="evidence" value="ECO:0007669"/>
    <property type="project" value="UniProtKB-ARBA"/>
</dbReference>
<dbReference type="InterPro" id="IPR008949">
    <property type="entry name" value="Isoprenoid_synthase_dom_sf"/>
</dbReference>
<comment type="caution">
    <text evidence="13">The sequence shown here is derived from an EMBL/GenBank/DDBJ whole genome shotgun (WGS) entry which is preliminary data.</text>
</comment>
<dbReference type="PANTHER" id="PTHR43281">
    <property type="entry name" value="FARNESYL DIPHOSPHATE SYNTHASE"/>
    <property type="match status" value="1"/>
</dbReference>
<dbReference type="Pfam" id="PF00348">
    <property type="entry name" value="polyprenyl_synt"/>
    <property type="match status" value="1"/>
</dbReference>
<gene>
    <name evidence="13" type="ORF">D1B31_09285</name>
</gene>
<dbReference type="GO" id="GO:0046872">
    <property type="term" value="F:metal ion binding"/>
    <property type="evidence" value="ECO:0007669"/>
    <property type="project" value="UniProtKB-KW"/>
</dbReference>
<evidence type="ECO:0000256" key="11">
    <source>
        <dbReference type="ARBA" id="ARBA00049399"/>
    </source>
</evidence>
<dbReference type="PROSITE" id="PS00723">
    <property type="entry name" value="POLYPRENYL_SYNTHASE_1"/>
    <property type="match status" value="1"/>
</dbReference>
<dbReference type="Gene3D" id="1.10.600.10">
    <property type="entry name" value="Farnesyl Diphosphate Synthase"/>
    <property type="match status" value="1"/>
</dbReference>
<organism evidence="13 14">
    <name type="scientific">Neobacillus notoginsengisoli</name>
    <dbReference type="NCBI Taxonomy" id="1578198"/>
    <lineage>
        <taxon>Bacteria</taxon>
        <taxon>Bacillati</taxon>
        <taxon>Bacillota</taxon>
        <taxon>Bacilli</taxon>
        <taxon>Bacillales</taxon>
        <taxon>Bacillaceae</taxon>
        <taxon>Neobacillus</taxon>
    </lineage>
</organism>
<dbReference type="OrthoDB" id="9805316at2"/>
<dbReference type="SUPFAM" id="SSF48576">
    <property type="entry name" value="Terpenoid synthases"/>
    <property type="match status" value="1"/>
</dbReference>
<dbReference type="InterPro" id="IPR033749">
    <property type="entry name" value="Polyprenyl_synt_CS"/>
</dbReference>
<dbReference type="InterPro" id="IPR053378">
    <property type="entry name" value="Prenyl_diphosphate_synthase"/>
</dbReference>
<keyword evidence="5 12" id="KW-0808">Transferase</keyword>
<dbReference type="AlphaFoldDB" id="A0A417YUZ7"/>
<dbReference type="NCBIfam" id="NF045485">
    <property type="entry name" value="FPPsyn"/>
    <property type="match status" value="1"/>
</dbReference>
<evidence type="ECO:0000256" key="12">
    <source>
        <dbReference type="RuleBase" id="RU004466"/>
    </source>
</evidence>
<evidence type="ECO:0000256" key="9">
    <source>
        <dbReference type="ARBA" id="ARBA00032380"/>
    </source>
</evidence>
<evidence type="ECO:0000256" key="2">
    <source>
        <dbReference type="ARBA" id="ARBA00006706"/>
    </source>
</evidence>
<evidence type="ECO:0000256" key="8">
    <source>
        <dbReference type="ARBA" id="ARBA00023229"/>
    </source>
</evidence>
<comment type="similarity">
    <text evidence="2 12">Belongs to the FPP/GGPP synthase family.</text>
</comment>
<evidence type="ECO:0000256" key="4">
    <source>
        <dbReference type="ARBA" id="ARBA00015100"/>
    </source>
</evidence>
<dbReference type="GO" id="GO:0016114">
    <property type="term" value="P:terpenoid biosynthetic process"/>
    <property type="evidence" value="ECO:0007669"/>
    <property type="project" value="UniProtKB-ARBA"/>
</dbReference>
<comment type="cofactor">
    <cofactor evidence="1">
        <name>Mg(2+)</name>
        <dbReference type="ChEBI" id="CHEBI:18420"/>
    </cofactor>
</comment>
<keyword evidence="6" id="KW-0479">Metal-binding</keyword>
<dbReference type="FunFam" id="1.10.600.10:FF:000001">
    <property type="entry name" value="Geranylgeranyl diphosphate synthase"/>
    <property type="match status" value="1"/>
</dbReference>
<sequence>MEGGLLNEKIKEYKQLLENTLRSSVQNLDAPSSLKEAMAYSLEAGGKRIRPMLVFAAMDAFGKNPAHGVTTAAAIEMVHTYSLIHDDLPSMDNDDLRRGKPTNHKVFGEAMAILAGDALLTHSFELIGTIPDEHAGADKKIKLVTGLAKAAGASGMVGGQAADMEGEDKELTLAELESIHLNKTGRLLEFSVLAGSILSGADQEKLTILSRFAYHLGLAFQIRDDILDVEGDELALGKRVGSDTANHKSTYPRLLTLEGAKQALDHHITMAREQLGLTGLNTSFLLEITEMVATRNS</sequence>
<dbReference type="SFLD" id="SFLDS00005">
    <property type="entry name" value="Isoprenoid_Synthase_Type_I"/>
    <property type="match status" value="1"/>
</dbReference>
<comment type="catalytic activity">
    <reaction evidence="11">
        <text>isopentenyl diphosphate + (2E)-geranyl diphosphate = (2E,6E)-farnesyl diphosphate + diphosphate</text>
        <dbReference type="Rhea" id="RHEA:19361"/>
        <dbReference type="ChEBI" id="CHEBI:33019"/>
        <dbReference type="ChEBI" id="CHEBI:58057"/>
        <dbReference type="ChEBI" id="CHEBI:128769"/>
        <dbReference type="ChEBI" id="CHEBI:175763"/>
        <dbReference type="EC" id="2.5.1.10"/>
    </reaction>
</comment>
<evidence type="ECO:0000256" key="10">
    <source>
        <dbReference type="ARBA" id="ARBA00032873"/>
    </source>
</evidence>
<proteinExistence type="inferred from homology"/>
<name>A0A417YUZ7_9BACI</name>
<dbReference type="EMBL" id="QWEG01000005">
    <property type="protein sequence ID" value="RHW41123.1"/>
    <property type="molecule type" value="Genomic_DNA"/>
</dbReference>
<evidence type="ECO:0000313" key="14">
    <source>
        <dbReference type="Proteomes" id="UP000284416"/>
    </source>
</evidence>
<evidence type="ECO:0000256" key="5">
    <source>
        <dbReference type="ARBA" id="ARBA00022679"/>
    </source>
</evidence>
<dbReference type="RefSeq" id="WP_118920496.1">
    <property type="nucleotide sequence ID" value="NZ_QWEG01000005.1"/>
</dbReference>
<keyword evidence="8" id="KW-0414">Isoprene biosynthesis</keyword>
<evidence type="ECO:0000256" key="1">
    <source>
        <dbReference type="ARBA" id="ARBA00001946"/>
    </source>
</evidence>
<dbReference type="SFLD" id="SFLDG01017">
    <property type="entry name" value="Polyprenyl_Transferase_Like"/>
    <property type="match status" value="1"/>
</dbReference>
<reference evidence="13 14" key="1">
    <citation type="journal article" date="2017" name="Int. J. Syst. Evol. Microbiol.">
        <title>Bacillus notoginsengisoli sp. nov., a novel bacterium isolated from the rhizosphere of Panax notoginseng.</title>
        <authorList>
            <person name="Zhang M.Y."/>
            <person name="Cheng J."/>
            <person name="Cai Y."/>
            <person name="Zhang T.Y."/>
            <person name="Wu Y.Y."/>
            <person name="Manikprabhu D."/>
            <person name="Li W.J."/>
            <person name="Zhang Y.X."/>
        </authorList>
    </citation>
    <scope>NUCLEOTIDE SEQUENCE [LARGE SCALE GENOMIC DNA]</scope>
    <source>
        <strain evidence="13 14">JCM 30743</strain>
    </source>
</reference>
<keyword evidence="7" id="KW-0460">Magnesium</keyword>
<dbReference type="CDD" id="cd00685">
    <property type="entry name" value="Trans_IPPS_HT"/>
    <property type="match status" value="1"/>
</dbReference>
<evidence type="ECO:0000256" key="3">
    <source>
        <dbReference type="ARBA" id="ARBA00012439"/>
    </source>
</evidence>